<dbReference type="AlphaFoldDB" id="A0A498ITR0"/>
<organism evidence="1 2">
    <name type="scientific">Malus domestica</name>
    <name type="common">Apple</name>
    <name type="synonym">Pyrus malus</name>
    <dbReference type="NCBI Taxonomy" id="3750"/>
    <lineage>
        <taxon>Eukaryota</taxon>
        <taxon>Viridiplantae</taxon>
        <taxon>Streptophyta</taxon>
        <taxon>Embryophyta</taxon>
        <taxon>Tracheophyta</taxon>
        <taxon>Spermatophyta</taxon>
        <taxon>Magnoliopsida</taxon>
        <taxon>eudicotyledons</taxon>
        <taxon>Gunneridae</taxon>
        <taxon>Pentapetalae</taxon>
        <taxon>rosids</taxon>
        <taxon>fabids</taxon>
        <taxon>Rosales</taxon>
        <taxon>Rosaceae</taxon>
        <taxon>Amygdaloideae</taxon>
        <taxon>Maleae</taxon>
        <taxon>Malus</taxon>
    </lineage>
</organism>
<gene>
    <name evidence="1" type="ORF">DVH24_041589</name>
</gene>
<evidence type="ECO:0000313" key="1">
    <source>
        <dbReference type="EMBL" id="RXH84821.1"/>
    </source>
</evidence>
<proteinExistence type="predicted"/>
<reference evidence="1 2" key="1">
    <citation type="submission" date="2018-10" db="EMBL/GenBank/DDBJ databases">
        <title>A high-quality apple genome assembly.</title>
        <authorList>
            <person name="Hu J."/>
        </authorList>
    </citation>
    <scope>NUCLEOTIDE SEQUENCE [LARGE SCALE GENOMIC DNA]</scope>
    <source>
        <strain evidence="2">cv. HFTH1</strain>
        <tissue evidence="1">Young leaf</tissue>
    </source>
</reference>
<dbReference type="EMBL" id="RDQH01000337">
    <property type="protein sequence ID" value="RXH84821.1"/>
    <property type="molecule type" value="Genomic_DNA"/>
</dbReference>
<dbReference type="Proteomes" id="UP000290289">
    <property type="component" value="Chromosome 11"/>
</dbReference>
<name>A0A498ITR0_MALDO</name>
<evidence type="ECO:0000313" key="2">
    <source>
        <dbReference type="Proteomes" id="UP000290289"/>
    </source>
</evidence>
<accession>A0A498ITR0</accession>
<keyword evidence="2" id="KW-1185">Reference proteome</keyword>
<comment type="caution">
    <text evidence="1">The sequence shown here is derived from an EMBL/GenBank/DDBJ whole genome shotgun (WGS) entry which is preliminary data.</text>
</comment>
<sequence length="110" mass="12026">MINLFFANGNFVNNSRGVGRGTWHLSAEQLEHLAQPLNAAGPVQHHQQHSHPQQLAQPFAPVWPSFCSILLSPFASRPTAVSGLLGPPWCYNCKGVSKLRTKCAIVRTAI</sequence>
<protein>
    <submittedName>
        <fullName evidence="1">Uncharacterized protein</fullName>
    </submittedName>
</protein>